<dbReference type="Pfam" id="PF17641">
    <property type="entry name" value="ASPRs"/>
    <property type="match status" value="1"/>
</dbReference>
<accession>A0A016S6D2</accession>
<dbReference type="InterPro" id="IPR035109">
    <property type="entry name" value="ASPR"/>
</dbReference>
<comment type="caution">
    <text evidence="2">The sequence shown here is derived from an EMBL/GenBank/DDBJ whole genome shotgun (WGS) entry which is preliminary data.</text>
</comment>
<reference evidence="3" key="1">
    <citation type="journal article" date="2015" name="Nat. Genet.">
        <title>The genome and transcriptome of the zoonotic hookworm Ancylostoma ceylanicum identify infection-specific gene families.</title>
        <authorList>
            <person name="Schwarz E.M."/>
            <person name="Hu Y."/>
            <person name="Antoshechkin I."/>
            <person name="Miller M.M."/>
            <person name="Sternberg P.W."/>
            <person name="Aroian R.V."/>
        </authorList>
    </citation>
    <scope>NUCLEOTIDE SEQUENCE</scope>
    <source>
        <strain evidence="3">HY135</strain>
    </source>
</reference>
<proteinExistence type="predicted"/>
<name>A0A016S6D2_9BILA</name>
<keyword evidence="3" id="KW-1185">Reference proteome</keyword>
<organism evidence="2 3">
    <name type="scientific">Ancylostoma ceylanicum</name>
    <dbReference type="NCBI Taxonomy" id="53326"/>
    <lineage>
        <taxon>Eukaryota</taxon>
        <taxon>Metazoa</taxon>
        <taxon>Ecdysozoa</taxon>
        <taxon>Nematoda</taxon>
        <taxon>Chromadorea</taxon>
        <taxon>Rhabditida</taxon>
        <taxon>Rhabditina</taxon>
        <taxon>Rhabditomorpha</taxon>
        <taxon>Strongyloidea</taxon>
        <taxon>Ancylostomatidae</taxon>
        <taxon>Ancylostomatinae</taxon>
        <taxon>Ancylostoma</taxon>
    </lineage>
</organism>
<sequence length="170" mass="19017">MTSLERSLVISLCLIGFLYKTKLHTIVQHHSPMILFAALLVLAFILLQPITSSGKIEESPNCTEIMGKDQCPKEVREPLFAKLKETKGNMTYNCTLEEVSSVTASFGDPTAYLVLYTIDNLNQTVYKESNPGFIGSDRQNPLKDLNVTNFITNATIAWKDQLDKVQLSFP</sequence>
<dbReference type="Proteomes" id="UP000024635">
    <property type="component" value="Unassembled WGS sequence"/>
</dbReference>
<evidence type="ECO:0000313" key="2">
    <source>
        <dbReference type="EMBL" id="EYB86188.1"/>
    </source>
</evidence>
<evidence type="ECO:0000256" key="1">
    <source>
        <dbReference type="SAM" id="Phobius"/>
    </source>
</evidence>
<evidence type="ECO:0000313" key="3">
    <source>
        <dbReference type="Proteomes" id="UP000024635"/>
    </source>
</evidence>
<dbReference type="OrthoDB" id="429145at2759"/>
<feature type="transmembrane region" description="Helical" evidence="1">
    <location>
        <begin position="33"/>
        <end position="50"/>
    </location>
</feature>
<keyword evidence="1" id="KW-1133">Transmembrane helix</keyword>
<keyword evidence="1" id="KW-0472">Membrane</keyword>
<keyword evidence="1" id="KW-0812">Transmembrane</keyword>
<dbReference type="EMBL" id="JARK01001619">
    <property type="protein sequence ID" value="EYB86188.1"/>
    <property type="molecule type" value="Genomic_DNA"/>
</dbReference>
<dbReference type="AlphaFoldDB" id="A0A016S6D2"/>
<gene>
    <name evidence="2" type="primary">Acey_s0283.g1303</name>
    <name evidence="2" type="ORF">Y032_0283g1303</name>
</gene>
<protein>
    <submittedName>
        <fullName evidence="2">Uncharacterized protein</fullName>
    </submittedName>
</protein>